<proteinExistence type="predicted"/>
<organism evidence="1 2">
    <name type="scientific">Bradyrhizobium denitrificans</name>
    <dbReference type="NCBI Taxonomy" id="2734912"/>
    <lineage>
        <taxon>Bacteria</taxon>
        <taxon>Pseudomonadati</taxon>
        <taxon>Pseudomonadota</taxon>
        <taxon>Alphaproteobacteria</taxon>
        <taxon>Hyphomicrobiales</taxon>
        <taxon>Nitrobacteraceae</taxon>
        <taxon>Bradyrhizobium</taxon>
    </lineage>
</organism>
<sequence length="143" mass="15442">MRGWTPQRPNGTDVTFFLCEDAKCGPGSKVSYRLYAPNTTLTIEQFRASQEQTVKLLDQRVPGQKTTILRVEGDNGTGVPRVFRVRRLKVAPDGTKEYQVSGVLFGAKGSASLISTASSETGSTANFAQFAIPVMALLGPSSR</sequence>
<dbReference type="RefSeq" id="WP_012045342.1">
    <property type="nucleotide sequence ID" value="NZ_JABFDP010000019.1"/>
</dbReference>
<gene>
    <name evidence="1" type="ORF">JQ619_17470</name>
</gene>
<evidence type="ECO:0000313" key="2">
    <source>
        <dbReference type="Proteomes" id="UP001314635"/>
    </source>
</evidence>
<dbReference type="Proteomes" id="UP001314635">
    <property type="component" value="Unassembled WGS sequence"/>
</dbReference>
<accession>A0ABS5G8S5</accession>
<protein>
    <submittedName>
        <fullName evidence="1">Uncharacterized protein</fullName>
    </submittedName>
</protein>
<reference evidence="2" key="1">
    <citation type="journal article" date="2021" name="ISME J.">
        <title>Evolutionary origin and ecological implication of a unique nif island in free-living Bradyrhizobium lineages.</title>
        <authorList>
            <person name="Tao J."/>
        </authorList>
    </citation>
    <scope>NUCLEOTIDE SEQUENCE [LARGE SCALE GENOMIC DNA]</scope>
    <source>
        <strain evidence="2">SZCCT0094</strain>
    </source>
</reference>
<name>A0ABS5G8S5_9BRAD</name>
<comment type="caution">
    <text evidence="1">The sequence shown here is derived from an EMBL/GenBank/DDBJ whole genome shotgun (WGS) entry which is preliminary data.</text>
</comment>
<dbReference type="EMBL" id="JAFCLK010000015">
    <property type="protein sequence ID" value="MBR1137560.1"/>
    <property type="molecule type" value="Genomic_DNA"/>
</dbReference>
<keyword evidence="2" id="KW-1185">Reference proteome</keyword>
<evidence type="ECO:0000313" key="1">
    <source>
        <dbReference type="EMBL" id="MBR1137560.1"/>
    </source>
</evidence>